<keyword evidence="3" id="KW-1185">Reference proteome</keyword>
<protein>
    <submittedName>
        <fullName evidence="2">7141_t:CDS:1</fullName>
    </submittedName>
</protein>
<dbReference type="InterPro" id="IPR026162">
    <property type="entry name" value="MSANTD4"/>
</dbReference>
<dbReference type="PANTHER" id="PTHR21732">
    <property type="entry name" value="MYB/SANT-LIKE DNA-BINDING DOMAIN-CONTAINING PROTEIN 4"/>
    <property type="match status" value="1"/>
</dbReference>
<accession>A0A9N9DWP9</accession>
<feature type="coiled-coil region" evidence="1">
    <location>
        <begin position="25"/>
        <end position="187"/>
    </location>
</feature>
<dbReference type="Proteomes" id="UP000789831">
    <property type="component" value="Unassembled WGS sequence"/>
</dbReference>
<dbReference type="AlphaFoldDB" id="A0A9N9DWP9"/>
<reference evidence="2" key="1">
    <citation type="submission" date="2021-06" db="EMBL/GenBank/DDBJ databases">
        <authorList>
            <person name="Kallberg Y."/>
            <person name="Tangrot J."/>
            <person name="Rosling A."/>
        </authorList>
    </citation>
    <scope>NUCLEOTIDE SEQUENCE</scope>
    <source>
        <strain evidence="2">MT106</strain>
    </source>
</reference>
<name>A0A9N9DWP9_9GLOM</name>
<evidence type="ECO:0000256" key="1">
    <source>
        <dbReference type="SAM" id="Coils"/>
    </source>
</evidence>
<gene>
    <name evidence="2" type="ORF">AGERDE_LOCUS11362</name>
</gene>
<dbReference type="OrthoDB" id="2338404at2759"/>
<evidence type="ECO:0000313" key="2">
    <source>
        <dbReference type="EMBL" id="CAG8650026.1"/>
    </source>
</evidence>
<keyword evidence="1" id="KW-0175">Coiled coil</keyword>
<dbReference type="PANTHER" id="PTHR21732:SF0">
    <property type="entry name" value="MYB_SANT-LIKE DNA-BINDING DOMAIN-CONTAINING PROTEIN 4"/>
    <property type="match status" value="1"/>
</dbReference>
<feature type="non-terminal residue" evidence="2">
    <location>
        <position position="869"/>
    </location>
</feature>
<organism evidence="2 3">
    <name type="scientific">Ambispora gerdemannii</name>
    <dbReference type="NCBI Taxonomy" id="144530"/>
    <lineage>
        <taxon>Eukaryota</taxon>
        <taxon>Fungi</taxon>
        <taxon>Fungi incertae sedis</taxon>
        <taxon>Mucoromycota</taxon>
        <taxon>Glomeromycotina</taxon>
        <taxon>Glomeromycetes</taxon>
        <taxon>Archaeosporales</taxon>
        <taxon>Ambisporaceae</taxon>
        <taxon>Ambispora</taxon>
    </lineage>
</organism>
<sequence>LNVSLVKKYAHKLNFKHKMSEINKKKGLTERNEQKQKRLKVENERLNVENERPGSKIELNKSLASVSHEHLEVKNERLKVEIERLKVEIERLKVENERFGSKIELNKSLASVSHEHLEVKNERLKVEIERLKVEIERLKVENERFGSKIELNKSLASVSHEHLEVKNARLEVKNERLKVENERFGSKIELNKSLASVSHEHLEVKNARLVVENELLKVENESLKLKNKRLELAISLVNTTHILLSVSHKPKDANINKYKVNFSEEMDYNLSSSFKATTNTVENENNLNLSSDNDDEIKNQSQQINTEQLGKSILDDLLTLFKYNENDKEYLEKLTTIKSLMSFNKIQFLRDNIRYRKILGFIYHFGINSKIEALKWFQLSAKDKNTRARFILSKLSNLFNNIELKDINIQNEKIKLFHGITDQEFQIIQSSLPAIKNDSTPLLEITTGKSFLLRRTTTSELSSLSQGITKEQNSIQESFINEAYDEAKTNNIYFEILSEQLSIVFDFQTLKPTENLCLSIQKALKSNTPIENLKHVFQIFGHYFHTKIIFGNKLQRNVQLSSQEMEDETKKFDDFSEIDPLLKNLRELDQSFDSSYMIAMDGYPKRLSQISEWLDTVLHQESEWYIENFVLMFNTTSLLDYDSEYQRIEYDSQLKSNTYQLFGNVVTCSEEKLESVYVKFSMKTKFGFSVSWHDFRQDYIQADDKSNFDSARRPYKLRWMLIGCPSEIGYFDPNTRDISVNIGFEELKLTHDLESVKIDVGKSLFQQDIVAFDIEYASLPSFLFFHTNIEKWQESGTLKMQIATIEEENKAILTDEDEEAMLIDENEEAMLIDEDEDFTITVRWCVLNLKKNSEVNIWNQLGKLGEFLE</sequence>
<dbReference type="EMBL" id="CAJVPL010004669">
    <property type="protein sequence ID" value="CAG8650026.1"/>
    <property type="molecule type" value="Genomic_DNA"/>
</dbReference>
<proteinExistence type="predicted"/>
<comment type="caution">
    <text evidence="2">The sequence shown here is derived from an EMBL/GenBank/DDBJ whole genome shotgun (WGS) entry which is preliminary data.</text>
</comment>
<evidence type="ECO:0000313" key="3">
    <source>
        <dbReference type="Proteomes" id="UP000789831"/>
    </source>
</evidence>